<evidence type="ECO:0000259" key="2">
    <source>
        <dbReference type="Pfam" id="PF13240"/>
    </source>
</evidence>
<dbReference type="EMBL" id="VBAP01000091">
    <property type="protein sequence ID" value="TMI72224.1"/>
    <property type="molecule type" value="Genomic_DNA"/>
</dbReference>
<reference evidence="3 4" key="1">
    <citation type="journal article" date="2019" name="Nat. Microbiol.">
        <title>Mediterranean grassland soil C-N compound turnover is dependent on rainfall and depth, and is mediated by genomically divergent microorganisms.</title>
        <authorList>
            <person name="Diamond S."/>
            <person name="Andeer P.F."/>
            <person name="Li Z."/>
            <person name="Crits-Christoph A."/>
            <person name="Burstein D."/>
            <person name="Anantharaman K."/>
            <person name="Lane K.R."/>
            <person name="Thomas B.C."/>
            <person name="Pan C."/>
            <person name="Northen T.R."/>
            <person name="Banfield J.F."/>
        </authorList>
    </citation>
    <scope>NUCLEOTIDE SEQUENCE [LARGE SCALE GENOMIC DNA]</scope>
    <source>
        <strain evidence="3">NP_8</strain>
    </source>
</reference>
<keyword evidence="1" id="KW-0472">Membrane</keyword>
<protein>
    <submittedName>
        <fullName evidence="3">Zinc ribbon domain-containing protein</fullName>
    </submittedName>
</protein>
<comment type="caution">
    <text evidence="3">The sequence shown here is derived from an EMBL/GenBank/DDBJ whole genome shotgun (WGS) entry which is preliminary data.</text>
</comment>
<gene>
    <name evidence="3" type="ORF">E6H05_11410</name>
</gene>
<keyword evidence="1" id="KW-0812">Transmembrane</keyword>
<feature type="domain" description="Zinc-ribbon" evidence="2">
    <location>
        <begin position="2"/>
        <end position="24"/>
    </location>
</feature>
<sequence>MKCPNCGTENPAGKIVCSNCGRRLRPGRQTAGPTMQTEEELMARVRGDMRRLGLVTVVVVAVGIALGYVIR</sequence>
<proteinExistence type="predicted"/>
<dbReference type="Pfam" id="PF13240">
    <property type="entry name" value="Zn_Ribbon_1"/>
    <property type="match status" value="1"/>
</dbReference>
<accession>A0A537ILV8</accession>
<keyword evidence="1" id="KW-1133">Transmembrane helix</keyword>
<dbReference type="InterPro" id="IPR026870">
    <property type="entry name" value="Zinc_ribbon_dom"/>
</dbReference>
<feature type="transmembrane region" description="Helical" evidence="1">
    <location>
        <begin position="52"/>
        <end position="70"/>
    </location>
</feature>
<dbReference type="Proteomes" id="UP000318834">
    <property type="component" value="Unassembled WGS sequence"/>
</dbReference>
<evidence type="ECO:0000313" key="3">
    <source>
        <dbReference type="EMBL" id="TMI72224.1"/>
    </source>
</evidence>
<name>A0A537ILV8_9BACT</name>
<evidence type="ECO:0000256" key="1">
    <source>
        <dbReference type="SAM" id="Phobius"/>
    </source>
</evidence>
<organism evidence="3 4">
    <name type="scientific">Candidatus Segetimicrobium genomatis</name>
    <dbReference type="NCBI Taxonomy" id="2569760"/>
    <lineage>
        <taxon>Bacteria</taxon>
        <taxon>Bacillati</taxon>
        <taxon>Candidatus Sysuimicrobiota</taxon>
        <taxon>Candidatus Sysuimicrobiia</taxon>
        <taxon>Candidatus Sysuimicrobiales</taxon>
        <taxon>Candidatus Segetimicrobiaceae</taxon>
        <taxon>Candidatus Segetimicrobium</taxon>
    </lineage>
</organism>
<evidence type="ECO:0000313" key="4">
    <source>
        <dbReference type="Proteomes" id="UP000318834"/>
    </source>
</evidence>
<dbReference type="AlphaFoldDB" id="A0A537ILV8"/>